<dbReference type="Gene3D" id="3.30.70.270">
    <property type="match status" value="1"/>
</dbReference>
<proteinExistence type="inferred from homology"/>
<evidence type="ECO:0000256" key="16">
    <source>
        <dbReference type="SAM" id="MobiDB-lite"/>
    </source>
</evidence>
<organism evidence="19 20">
    <name type="scientific">Cyclocybe aegerita</name>
    <name type="common">Black poplar mushroom</name>
    <name type="synonym">Agrocybe aegerita</name>
    <dbReference type="NCBI Taxonomy" id="1973307"/>
    <lineage>
        <taxon>Eukaryota</taxon>
        <taxon>Fungi</taxon>
        <taxon>Dikarya</taxon>
        <taxon>Basidiomycota</taxon>
        <taxon>Agaricomycotina</taxon>
        <taxon>Agaricomycetes</taxon>
        <taxon>Agaricomycetidae</taxon>
        <taxon>Agaricales</taxon>
        <taxon>Agaricineae</taxon>
        <taxon>Bolbitiaceae</taxon>
        <taxon>Cyclocybe</taxon>
    </lineage>
</organism>
<evidence type="ECO:0000256" key="13">
    <source>
        <dbReference type="ARBA" id="ARBA00023242"/>
    </source>
</evidence>
<reference evidence="19 20" key="1">
    <citation type="submission" date="2020-01" db="EMBL/GenBank/DDBJ databases">
        <authorList>
            <person name="Gupta K D."/>
        </authorList>
    </citation>
    <scope>NUCLEOTIDE SEQUENCE [LARGE SCALE GENOMIC DNA]</scope>
</reference>
<evidence type="ECO:0000256" key="7">
    <source>
        <dbReference type="ARBA" id="ARBA00022695"/>
    </source>
</evidence>
<keyword evidence="6" id="KW-0808">Transferase</keyword>
<evidence type="ECO:0000256" key="12">
    <source>
        <dbReference type="ARBA" id="ARBA00023204"/>
    </source>
</evidence>
<dbReference type="PROSITE" id="PS50172">
    <property type="entry name" value="BRCT"/>
    <property type="match status" value="1"/>
</dbReference>
<evidence type="ECO:0000256" key="3">
    <source>
        <dbReference type="ARBA" id="ARBA00010945"/>
    </source>
</evidence>
<comment type="caution">
    <text evidence="19">The sequence shown here is derived from an EMBL/GenBank/DDBJ whole genome shotgun (WGS) entry which is preliminary data.</text>
</comment>
<dbReference type="FunFam" id="3.40.50.10190:FF:000011">
    <property type="entry name" value="DNA repair protein REV1"/>
    <property type="match status" value="1"/>
</dbReference>
<keyword evidence="11" id="KW-0238">DNA-binding</keyword>
<dbReference type="Pfam" id="PF00817">
    <property type="entry name" value="IMS"/>
    <property type="match status" value="1"/>
</dbReference>
<keyword evidence="7" id="KW-0548">Nucleotidyltransferase</keyword>
<keyword evidence="8" id="KW-0479">Metal-binding</keyword>
<evidence type="ECO:0000256" key="10">
    <source>
        <dbReference type="ARBA" id="ARBA00022842"/>
    </source>
</evidence>
<dbReference type="Pfam" id="PF16727">
    <property type="entry name" value="REV1_C"/>
    <property type="match status" value="1"/>
</dbReference>
<dbReference type="Gene3D" id="1.20.58.1280">
    <property type="entry name" value="DNA repair protein Rev1, C-terminal domain"/>
    <property type="match status" value="1"/>
</dbReference>
<dbReference type="InterPro" id="IPR043128">
    <property type="entry name" value="Rev_trsase/Diguanyl_cyclase"/>
</dbReference>
<feature type="region of interest" description="Disordered" evidence="16">
    <location>
        <begin position="950"/>
        <end position="978"/>
    </location>
</feature>
<dbReference type="Pfam" id="PF11799">
    <property type="entry name" value="IMS_C"/>
    <property type="match status" value="1"/>
</dbReference>
<dbReference type="Gene3D" id="6.10.250.1630">
    <property type="match status" value="1"/>
</dbReference>
<protein>
    <recommendedName>
        <fullName evidence="4">DNA repair protein REV1</fullName>
    </recommendedName>
    <alternativeName>
        <fullName evidence="15">Reversionless protein 1</fullName>
    </alternativeName>
</protein>
<dbReference type="InterPro" id="IPR001357">
    <property type="entry name" value="BRCT_dom"/>
</dbReference>
<keyword evidence="9" id="KW-0227">DNA damage</keyword>
<keyword evidence="20" id="KW-1185">Reference proteome</keyword>
<evidence type="ECO:0000256" key="9">
    <source>
        <dbReference type="ARBA" id="ARBA00022763"/>
    </source>
</evidence>
<gene>
    <name evidence="19" type="ORF">AAE3_LOCUS3279</name>
</gene>
<dbReference type="GO" id="GO:0017125">
    <property type="term" value="F:deoxycytidyl transferase activity"/>
    <property type="evidence" value="ECO:0007669"/>
    <property type="project" value="TreeGrafter"/>
</dbReference>
<feature type="region of interest" description="Disordered" evidence="16">
    <location>
        <begin position="309"/>
        <end position="347"/>
    </location>
</feature>
<dbReference type="AlphaFoldDB" id="A0A8S0VTS5"/>
<keyword evidence="12" id="KW-0234">DNA repair</keyword>
<keyword evidence="5" id="KW-0237">DNA synthesis</keyword>
<dbReference type="InterPro" id="IPR036775">
    <property type="entry name" value="DNA_pol_Y-fam_lit_finger_sf"/>
</dbReference>
<accession>A0A8S0VTS5</accession>
<comment type="function">
    <text evidence="14">Deoxycytidyl transferase involved in DNA repair. Transfers a dCMP residue from dCTP to the 3'-end of a DNA primer in a template-dependent reaction. May assist in the first step in the bypass of abasic lesions by the insertion of a nucleotide opposite the lesion. Required for normal induction of mutations by physical and chemical agents. Involved in mitochondrial DNA mutagenesis.</text>
</comment>
<comment type="cofactor">
    <cofactor evidence="1">
        <name>Mg(2+)</name>
        <dbReference type="ChEBI" id="CHEBI:18420"/>
    </cofactor>
</comment>
<feature type="region of interest" description="Disordered" evidence="16">
    <location>
        <begin position="372"/>
        <end position="391"/>
    </location>
</feature>
<dbReference type="Pfam" id="PF16589">
    <property type="entry name" value="BRCT_2"/>
    <property type="match status" value="1"/>
</dbReference>
<dbReference type="InterPro" id="IPR038401">
    <property type="entry name" value="Rev1_C_sf"/>
</dbReference>
<feature type="compositionally biased region" description="Low complexity" evidence="16">
    <location>
        <begin position="315"/>
        <end position="327"/>
    </location>
</feature>
<dbReference type="SMART" id="SM00292">
    <property type="entry name" value="BRCT"/>
    <property type="match status" value="1"/>
</dbReference>
<dbReference type="InterPro" id="IPR017961">
    <property type="entry name" value="DNA_pol_Y-fam_little_finger"/>
</dbReference>
<dbReference type="GO" id="GO:0042276">
    <property type="term" value="P:error-prone translesion synthesis"/>
    <property type="evidence" value="ECO:0007669"/>
    <property type="project" value="TreeGrafter"/>
</dbReference>
<dbReference type="Proteomes" id="UP000467700">
    <property type="component" value="Unassembled WGS sequence"/>
</dbReference>
<dbReference type="PROSITE" id="PS50173">
    <property type="entry name" value="UMUC"/>
    <property type="match status" value="1"/>
</dbReference>
<dbReference type="InterPro" id="IPR036420">
    <property type="entry name" value="BRCT_dom_sf"/>
</dbReference>
<evidence type="ECO:0000256" key="8">
    <source>
        <dbReference type="ARBA" id="ARBA00022723"/>
    </source>
</evidence>
<comment type="similarity">
    <text evidence="3">Belongs to the DNA polymerase type-Y family.</text>
</comment>
<dbReference type="GO" id="GO:0005634">
    <property type="term" value="C:nucleus"/>
    <property type="evidence" value="ECO:0007669"/>
    <property type="project" value="UniProtKB-SubCell"/>
</dbReference>
<dbReference type="Gene3D" id="3.30.1490.100">
    <property type="entry name" value="DNA polymerase, Y-family, little finger domain"/>
    <property type="match status" value="1"/>
</dbReference>
<evidence type="ECO:0000313" key="20">
    <source>
        <dbReference type="Proteomes" id="UP000467700"/>
    </source>
</evidence>
<feature type="domain" description="BRCT" evidence="17">
    <location>
        <begin position="204"/>
        <end position="292"/>
    </location>
</feature>
<name>A0A8S0VTS5_CYCAE</name>
<feature type="compositionally biased region" description="Polar residues" evidence="16">
    <location>
        <begin position="28"/>
        <end position="59"/>
    </location>
</feature>
<dbReference type="GO" id="GO:0003684">
    <property type="term" value="F:damaged DNA binding"/>
    <property type="evidence" value="ECO:0007669"/>
    <property type="project" value="InterPro"/>
</dbReference>
<dbReference type="CDD" id="cd01701">
    <property type="entry name" value="PolY_Rev1"/>
    <property type="match status" value="1"/>
</dbReference>
<dbReference type="Gene3D" id="1.10.150.20">
    <property type="entry name" value="5' to 3' exonuclease, C-terminal subdomain"/>
    <property type="match status" value="1"/>
</dbReference>
<feature type="region of interest" description="Disordered" evidence="16">
    <location>
        <begin position="886"/>
        <end position="927"/>
    </location>
</feature>
<evidence type="ECO:0000256" key="2">
    <source>
        <dbReference type="ARBA" id="ARBA00004123"/>
    </source>
</evidence>
<feature type="region of interest" description="Disordered" evidence="16">
    <location>
        <begin position="102"/>
        <end position="167"/>
    </location>
</feature>
<keyword evidence="10" id="KW-0460">Magnesium</keyword>
<feature type="region of interest" description="Disordered" evidence="16">
    <location>
        <begin position="21"/>
        <end position="89"/>
    </location>
</feature>
<dbReference type="CDD" id="cd17719">
    <property type="entry name" value="BRCT_Rev1"/>
    <property type="match status" value="1"/>
</dbReference>
<dbReference type="Gene3D" id="6.10.250.1490">
    <property type="match status" value="1"/>
</dbReference>
<evidence type="ECO:0000256" key="6">
    <source>
        <dbReference type="ARBA" id="ARBA00022679"/>
    </source>
</evidence>
<dbReference type="SUPFAM" id="SSF56672">
    <property type="entry name" value="DNA/RNA polymerases"/>
    <property type="match status" value="1"/>
</dbReference>
<evidence type="ECO:0000256" key="11">
    <source>
        <dbReference type="ARBA" id="ARBA00023125"/>
    </source>
</evidence>
<dbReference type="Gene3D" id="3.40.1170.60">
    <property type="match status" value="1"/>
</dbReference>
<keyword evidence="13" id="KW-0539">Nucleus</keyword>
<dbReference type="EMBL" id="CACVBS010000031">
    <property type="protein sequence ID" value="CAA7260920.1"/>
    <property type="molecule type" value="Genomic_DNA"/>
</dbReference>
<dbReference type="GO" id="GO:0003887">
    <property type="term" value="F:DNA-directed DNA polymerase activity"/>
    <property type="evidence" value="ECO:0007669"/>
    <property type="project" value="InterPro"/>
</dbReference>
<evidence type="ECO:0000313" key="19">
    <source>
        <dbReference type="EMBL" id="CAA7260920.1"/>
    </source>
</evidence>
<sequence length="1248" mass="138285">MISSELDIISPRGLIAGNVAEAEKPPTQAHNWNTTRTRPSTAVNQVTDSDDFSLTSSWTVPLKSRDAPTTMPIKPEASQSNSSDYYEDDDSEFLEALNNAVLPGDLPREPVGHEAEQKFSQDSTSSEELEPPPPTQPCLKRSRSYLRREEPEEEDKNDEVDIDDDTYGASRFGGFGEYMRRKRAKLQIQNAEISQEAGSDKRDGTSRIFQGLSIYINGYTRPSVQELRQLIVNHGGVFQAYLDQKSLVTHIITCSLTPAKIREFKHMKVVRPEWLVESAEQGVLLPWKNYIYIHNERIEVSQGAKGKQKGLLDESSSTSNTETSVSTFGQAATTSKPPVFAFPPPKKPLPAPDPLYTTDPVTRADAARVPGYAADKSNPNAQRAMANPEWRKAHTSVSSGFIEGYYKNSRLHHLSTWKSELKDLVQLAQERAESASISGHTGKVASEAQPEGSGTGGGVSMRGNALVIRSPTSKWKGKGKATGDEERVIMHCDFDCFFVSAGLVSRPELKGKPVIVCHSQGSTGGASSTSEIASSSYEARKFGIKNGMSLQQARQLCPQVITIPYEFERYKEFSLLFYTVLMKHADDLQSVSVDEALIDVTNTVSELRSQAQSRGSIQDPAKDFAEMIRAEVRKATTCEISIGISHNILLARLATRRAKPGGSYHLTPPEIPAFLAPLDISDLHGFGWSTKQKAQEKLGTTNLSELTKKSKGVLIEALGKATGETLYNALRGVDDKKLESDKPRKSVSCEINYGIRFENNEQAEAFIRQMAAEVKKRLDAIDMVGRSITLKIMKRDPTAPVEPPKFLGHGACDLFNKQSPLIGPGGRATSDDQVIGDQAWRLLKSFNFDPKDLRGIGIQVQKLESSSAATTAPAGQAVLAFKTKTSVGSSKDVMPPPETRVQPPSNNAAATSGDPVKPSNPTFDLPSFSQVDKSVLAALPRDIREELENEYKRRSASPFTSAVPGAAPARGPPMGPPPVPANRRSTTPNIFPAKPAGRMSNIQRIAQQLQPRSRSGLSPSKSSLYAWARKPEKPKHVKISLSKLRELKLDPEVFFALPIKVQREQLTRARILQQKGYIPEPPKERKILKPKKFVLPPDFVPYIAPKPKARHPPPPFLRQQGKTKGEKLYFTETDDVQRVVESWVDVYHRWAPRDKDVEFLQKYIVQCVDRARATDVGVERAIAVMQWWRILLRRLFPASEVLDEDDPEDMALSQRNLLGEAWWAAFYQVKEEMDVISRKRFGGVLSLN</sequence>
<dbReference type="Gene3D" id="3.40.50.10190">
    <property type="entry name" value="BRCT domain"/>
    <property type="match status" value="1"/>
</dbReference>
<feature type="region of interest" description="Disordered" evidence="16">
    <location>
        <begin position="435"/>
        <end position="463"/>
    </location>
</feature>
<evidence type="ECO:0000256" key="14">
    <source>
        <dbReference type="ARBA" id="ARBA00058985"/>
    </source>
</evidence>
<feature type="compositionally biased region" description="Acidic residues" evidence="16">
    <location>
        <begin position="151"/>
        <end position="166"/>
    </location>
</feature>
<evidence type="ECO:0000259" key="18">
    <source>
        <dbReference type="PROSITE" id="PS50173"/>
    </source>
</evidence>
<dbReference type="PANTHER" id="PTHR45990">
    <property type="entry name" value="DNA REPAIR PROTEIN REV1"/>
    <property type="match status" value="1"/>
</dbReference>
<evidence type="ECO:0000259" key="17">
    <source>
        <dbReference type="PROSITE" id="PS50172"/>
    </source>
</evidence>
<dbReference type="SUPFAM" id="SSF52113">
    <property type="entry name" value="BRCT domain"/>
    <property type="match status" value="1"/>
</dbReference>
<dbReference type="SUPFAM" id="SSF100879">
    <property type="entry name" value="Lesion bypass DNA polymerase (Y-family), little finger domain"/>
    <property type="match status" value="1"/>
</dbReference>
<dbReference type="InterPro" id="IPR047346">
    <property type="entry name" value="Rev1_UBM1/2"/>
</dbReference>
<dbReference type="InterPro" id="IPR053848">
    <property type="entry name" value="IMS_HHH_1"/>
</dbReference>
<dbReference type="OrthoDB" id="427711at2759"/>
<comment type="subcellular location">
    <subcellularLocation>
        <location evidence="2">Nucleus</location>
    </subcellularLocation>
</comment>
<evidence type="ECO:0000256" key="15">
    <source>
        <dbReference type="ARBA" id="ARBA00081902"/>
    </source>
</evidence>
<dbReference type="PANTHER" id="PTHR45990:SF1">
    <property type="entry name" value="DNA REPAIR PROTEIN REV1"/>
    <property type="match status" value="1"/>
</dbReference>
<evidence type="ECO:0000256" key="5">
    <source>
        <dbReference type="ARBA" id="ARBA00022634"/>
    </source>
</evidence>
<dbReference type="Pfam" id="PF21999">
    <property type="entry name" value="IMS_HHH_1"/>
    <property type="match status" value="1"/>
</dbReference>
<dbReference type="GO" id="GO:0006281">
    <property type="term" value="P:DNA repair"/>
    <property type="evidence" value="ECO:0007669"/>
    <property type="project" value="UniProtKB-KW"/>
</dbReference>
<dbReference type="GO" id="GO:0046872">
    <property type="term" value="F:metal ion binding"/>
    <property type="evidence" value="ECO:0007669"/>
    <property type="project" value="UniProtKB-KW"/>
</dbReference>
<dbReference type="InterPro" id="IPR001126">
    <property type="entry name" value="UmuC"/>
</dbReference>
<dbReference type="GO" id="GO:0070987">
    <property type="term" value="P:error-free translesion synthesis"/>
    <property type="evidence" value="ECO:0007669"/>
    <property type="project" value="TreeGrafter"/>
</dbReference>
<dbReference type="FunFam" id="3.30.1490.100:FF:000001">
    <property type="entry name" value="DNA repair protein REV1"/>
    <property type="match status" value="1"/>
</dbReference>
<evidence type="ECO:0000256" key="4">
    <source>
        <dbReference type="ARBA" id="ARBA00020399"/>
    </source>
</evidence>
<evidence type="ECO:0000256" key="1">
    <source>
        <dbReference type="ARBA" id="ARBA00001946"/>
    </source>
</evidence>
<feature type="compositionally biased region" description="Basic and acidic residues" evidence="16">
    <location>
        <begin position="106"/>
        <end position="119"/>
    </location>
</feature>
<dbReference type="CDD" id="cd19318">
    <property type="entry name" value="Rev1_UBM2"/>
    <property type="match status" value="1"/>
</dbReference>
<feature type="domain" description="UmuC" evidence="18">
    <location>
        <begin position="489"/>
        <end position="687"/>
    </location>
</feature>
<dbReference type="InterPro" id="IPR031991">
    <property type="entry name" value="Rev1_C"/>
</dbReference>
<dbReference type="InterPro" id="IPR043502">
    <property type="entry name" value="DNA/RNA_pol_sf"/>
</dbReference>